<dbReference type="AlphaFoldDB" id="A0A0F9YM73"/>
<organism evidence="1 2">
    <name type="scientific">Vairimorpha ceranae</name>
    <dbReference type="NCBI Taxonomy" id="40302"/>
    <lineage>
        <taxon>Eukaryota</taxon>
        <taxon>Fungi</taxon>
        <taxon>Fungi incertae sedis</taxon>
        <taxon>Microsporidia</taxon>
        <taxon>Nosematidae</taxon>
        <taxon>Vairimorpha</taxon>
    </lineage>
</organism>
<dbReference type="EMBL" id="JPQZ01000193">
    <property type="protein sequence ID" value="KKO73872.1"/>
    <property type="molecule type" value="Genomic_DNA"/>
</dbReference>
<dbReference type="VEuPathDB" id="MicrosporidiaDB:AAJ76_1930001529"/>
<dbReference type="RefSeq" id="XP_024329614.1">
    <property type="nucleotide sequence ID" value="XM_024474375.1"/>
</dbReference>
<proteinExistence type="predicted"/>
<sequence length="49" mass="6118">MLVRKHLKLKSKKTFSFYTHTDNKHKNYMKMRDEFKEQNTIRQKSDDKN</sequence>
<comment type="caution">
    <text evidence="1">The sequence shown here is derived from an EMBL/GenBank/DDBJ whole genome shotgun (WGS) entry which is preliminary data.</text>
</comment>
<dbReference type="Proteomes" id="UP000034350">
    <property type="component" value="Unassembled WGS sequence"/>
</dbReference>
<reference evidence="1 2" key="1">
    <citation type="journal article" date="2015" name="Environ. Microbiol.">
        <title>Genome analyses suggest the presence of polyploidy and recent human-driven expansions in eight global populations of the honeybee pathogen Nosema ceranae.</title>
        <authorList>
            <person name="Pelin A."/>
            <person name="Selman M."/>
            <person name="Aris-Brosou S."/>
            <person name="Farinelli L."/>
            <person name="Corradi N."/>
        </authorList>
    </citation>
    <scope>NUCLEOTIDE SEQUENCE [LARGE SCALE GENOMIC DNA]</scope>
    <source>
        <strain evidence="1 2">PA08 1199</strain>
    </source>
</reference>
<keyword evidence="2" id="KW-1185">Reference proteome</keyword>
<evidence type="ECO:0000313" key="2">
    <source>
        <dbReference type="Proteomes" id="UP000034350"/>
    </source>
</evidence>
<evidence type="ECO:0000313" key="1">
    <source>
        <dbReference type="EMBL" id="KKO73872.1"/>
    </source>
</evidence>
<accession>A0A0F9YM73</accession>
<name>A0A0F9YM73_9MICR</name>
<dbReference type="GeneID" id="36319292"/>
<protein>
    <submittedName>
        <fullName evidence="1">Uncharacterized protein</fullName>
    </submittedName>
</protein>
<gene>
    <name evidence="1" type="ORF">AAJ76_1930001529</name>
</gene>